<feature type="compositionally biased region" description="Basic and acidic residues" evidence="1">
    <location>
        <begin position="1"/>
        <end position="16"/>
    </location>
</feature>
<accession>A0ABP1S7S6</accession>
<feature type="compositionally biased region" description="Polar residues" evidence="1">
    <location>
        <begin position="17"/>
        <end position="41"/>
    </location>
</feature>
<evidence type="ECO:0000256" key="1">
    <source>
        <dbReference type="SAM" id="MobiDB-lite"/>
    </source>
</evidence>
<sequence>MEEPSRKKLKLCENKSSETGNLTGPPSTSSNTVLQSPKTNPTLSPENWELIFRDIHSQDFQSVINTCPEWNQLMTSRKTTELLPSVLPILMKLDHLPATSILNCRLVNRRSKLAIDNTIQHEVSCPNLSFKNEMQRRWKESRSTGIESLIGVNFDFEDDSDIQRFLRHIETKPFPTSNPFLSKQISIGIGYVLEEDVPNWRSSFESLLSRYGHHLRRLTSYMCTWTLGETVTTLLSLMNQMPNLQVLKMIGCIYMREEVERIRNITLPQLDHLESLDLEDFMSRDLDSEEHIVLPFLQHYGSQIKTFRCRGELLGRTGLSAELLNQMLPNVKQLCVSHVTLSALPKLAELNWPVEHLQLFECSIVDGGFVFIQNLNLMITQFSNSLKELDLFVKLRKNLELPGLEELPSTSNDLQGLPNLRILRCLLTNVMESWFWTFAKFRCGELRELHFCTDGQVTQVEMGASRQGFEILPRLERIVFWKEFRNHRKQKCRIITR</sequence>
<dbReference type="Gene3D" id="3.80.10.10">
    <property type="entry name" value="Ribonuclease Inhibitor"/>
    <property type="match status" value="1"/>
</dbReference>
<evidence type="ECO:0008006" key="4">
    <source>
        <dbReference type="Google" id="ProtNLM"/>
    </source>
</evidence>
<protein>
    <recommendedName>
        <fullName evidence="4">F-box domain-containing protein</fullName>
    </recommendedName>
</protein>
<evidence type="ECO:0000313" key="2">
    <source>
        <dbReference type="EMBL" id="CAL8146472.1"/>
    </source>
</evidence>
<gene>
    <name evidence="2" type="ORF">ODALV1_LOCUS30828</name>
</gene>
<dbReference type="SUPFAM" id="SSF52047">
    <property type="entry name" value="RNI-like"/>
    <property type="match status" value="1"/>
</dbReference>
<name>A0ABP1S7S6_9HEXA</name>
<feature type="region of interest" description="Disordered" evidence="1">
    <location>
        <begin position="1"/>
        <end position="41"/>
    </location>
</feature>
<reference evidence="2 3" key="1">
    <citation type="submission" date="2024-08" db="EMBL/GenBank/DDBJ databases">
        <authorList>
            <person name="Cucini C."/>
            <person name="Frati F."/>
        </authorList>
    </citation>
    <scope>NUCLEOTIDE SEQUENCE [LARGE SCALE GENOMIC DNA]</scope>
</reference>
<keyword evidence="3" id="KW-1185">Reference proteome</keyword>
<organism evidence="2 3">
    <name type="scientific">Orchesella dallaii</name>
    <dbReference type="NCBI Taxonomy" id="48710"/>
    <lineage>
        <taxon>Eukaryota</taxon>
        <taxon>Metazoa</taxon>
        <taxon>Ecdysozoa</taxon>
        <taxon>Arthropoda</taxon>
        <taxon>Hexapoda</taxon>
        <taxon>Collembola</taxon>
        <taxon>Entomobryomorpha</taxon>
        <taxon>Entomobryoidea</taxon>
        <taxon>Orchesellidae</taxon>
        <taxon>Orchesellinae</taxon>
        <taxon>Orchesella</taxon>
    </lineage>
</organism>
<comment type="caution">
    <text evidence="2">The sequence shown here is derived from an EMBL/GenBank/DDBJ whole genome shotgun (WGS) entry which is preliminary data.</text>
</comment>
<evidence type="ECO:0000313" key="3">
    <source>
        <dbReference type="Proteomes" id="UP001642540"/>
    </source>
</evidence>
<dbReference type="InterPro" id="IPR032675">
    <property type="entry name" value="LRR_dom_sf"/>
</dbReference>
<dbReference type="EMBL" id="CAXLJM020000164">
    <property type="protein sequence ID" value="CAL8146472.1"/>
    <property type="molecule type" value="Genomic_DNA"/>
</dbReference>
<proteinExistence type="predicted"/>
<dbReference type="Proteomes" id="UP001642540">
    <property type="component" value="Unassembled WGS sequence"/>
</dbReference>